<sequence>MKYFFSEHVFKRMAERGFSPNMIKDVIKNGVVIKEYPDDTPYPSRLMLGYDGDRPIHVVSSYDQNDDMEYIITVYEPDTQLWTSDFTQRRD</sequence>
<evidence type="ECO:0000313" key="1">
    <source>
        <dbReference type="EMBL" id="QTQ14049.1"/>
    </source>
</evidence>
<dbReference type="KEGG" id="tpav:HRQ91_06040"/>
<organism evidence="1 2">
    <name type="scientific">Treponema parvum</name>
    <dbReference type="NCBI Taxonomy" id="138851"/>
    <lineage>
        <taxon>Bacteria</taxon>
        <taxon>Pseudomonadati</taxon>
        <taxon>Spirochaetota</taxon>
        <taxon>Spirochaetia</taxon>
        <taxon>Spirochaetales</taxon>
        <taxon>Treponemataceae</taxon>
        <taxon>Treponema</taxon>
    </lineage>
</organism>
<reference evidence="1 2" key="1">
    <citation type="journal article" date="2021" name="Microbiol. Resour. Announc.">
        <title>Complete Genome Sequences of Three Human Oral Treponema parvum Isolates.</title>
        <authorList>
            <person name="Zeng H."/>
            <person name="Watt R.M."/>
        </authorList>
    </citation>
    <scope>NUCLEOTIDE SEQUENCE [LARGE SCALE GENOMIC DNA]</scope>
    <source>
        <strain evidence="1 2">ATCC 700770</strain>
    </source>
</reference>
<evidence type="ECO:0000313" key="2">
    <source>
        <dbReference type="Proteomes" id="UP000671908"/>
    </source>
</evidence>
<dbReference type="EMBL" id="CP054142">
    <property type="protein sequence ID" value="QTQ14049.1"/>
    <property type="molecule type" value="Genomic_DNA"/>
</dbReference>
<proteinExistence type="predicted"/>
<keyword evidence="2" id="KW-1185">Reference proteome</keyword>
<dbReference type="InterPro" id="IPR025354">
    <property type="entry name" value="DUF4258"/>
</dbReference>
<dbReference type="Proteomes" id="UP000671908">
    <property type="component" value="Chromosome"/>
</dbReference>
<dbReference type="AlphaFoldDB" id="A0A975F4S8"/>
<protein>
    <submittedName>
        <fullName evidence="1">DUF4258 domain-containing protein</fullName>
    </submittedName>
</protein>
<dbReference type="Pfam" id="PF14076">
    <property type="entry name" value="DUF4258"/>
    <property type="match status" value="1"/>
</dbReference>
<dbReference type="RefSeq" id="WP_210118744.1">
    <property type="nucleotide sequence ID" value="NZ_CP054142.1"/>
</dbReference>
<gene>
    <name evidence="1" type="ORF">HRQ91_06040</name>
</gene>
<name>A0A975F4S8_9SPIR</name>
<accession>A0A975F4S8</accession>